<evidence type="ECO:0000256" key="9">
    <source>
        <dbReference type="SAM" id="MobiDB-lite"/>
    </source>
</evidence>
<feature type="transmembrane region" description="Helical" evidence="10">
    <location>
        <begin position="222"/>
        <end position="243"/>
    </location>
</feature>
<evidence type="ECO:0000313" key="12">
    <source>
        <dbReference type="EMBL" id="EFN51207.1"/>
    </source>
</evidence>
<feature type="region of interest" description="Disordered" evidence="9">
    <location>
        <begin position="1"/>
        <end position="22"/>
    </location>
</feature>
<keyword evidence="6 10" id="KW-1133">Transmembrane helix</keyword>
<evidence type="ECO:0000256" key="8">
    <source>
        <dbReference type="ARBA" id="ARBA00023136"/>
    </source>
</evidence>
<evidence type="ECO:0000256" key="10">
    <source>
        <dbReference type="SAM" id="Phobius"/>
    </source>
</evidence>
<dbReference type="PRINTS" id="PR01755">
    <property type="entry name" value="SECFTRNLCASE"/>
</dbReference>
<accession>E1ZS93</accession>
<dbReference type="eggNOG" id="ENOG502SEF6">
    <property type="taxonomic scope" value="Eukaryota"/>
</dbReference>
<evidence type="ECO:0000256" key="2">
    <source>
        <dbReference type="ARBA" id="ARBA00022448"/>
    </source>
</evidence>
<dbReference type="PANTHER" id="PTHR30081">
    <property type="entry name" value="PROTEIN-EXPORT MEMBRANE PROTEIN SEC"/>
    <property type="match status" value="1"/>
</dbReference>
<feature type="transmembrane region" description="Helical" evidence="10">
    <location>
        <begin position="290"/>
        <end position="316"/>
    </location>
</feature>
<name>E1ZS93_CHLVA</name>
<protein>
    <recommendedName>
        <fullName evidence="11">Protein export membrane protein SecD/SecF C-terminal domain-containing protein</fullName>
    </recommendedName>
</protein>
<feature type="transmembrane region" description="Helical" evidence="10">
    <location>
        <begin position="249"/>
        <end position="269"/>
    </location>
</feature>
<evidence type="ECO:0000256" key="6">
    <source>
        <dbReference type="ARBA" id="ARBA00022989"/>
    </source>
</evidence>
<keyword evidence="5" id="KW-0653">Protein transport</keyword>
<organism evidence="13">
    <name type="scientific">Chlorella variabilis</name>
    <name type="common">Green alga</name>
    <dbReference type="NCBI Taxonomy" id="554065"/>
    <lineage>
        <taxon>Eukaryota</taxon>
        <taxon>Viridiplantae</taxon>
        <taxon>Chlorophyta</taxon>
        <taxon>core chlorophytes</taxon>
        <taxon>Trebouxiophyceae</taxon>
        <taxon>Chlorellales</taxon>
        <taxon>Chlorellaceae</taxon>
        <taxon>Chlorella clade</taxon>
        <taxon>Chlorella</taxon>
    </lineage>
</organism>
<feature type="transmembrane region" description="Helical" evidence="10">
    <location>
        <begin position="67"/>
        <end position="85"/>
    </location>
</feature>
<comment type="subcellular location">
    <subcellularLocation>
        <location evidence="1">Cell membrane</location>
        <topology evidence="1">Multi-pass membrane protein</topology>
    </subcellularLocation>
</comment>
<feature type="transmembrane region" description="Helical" evidence="10">
    <location>
        <begin position="657"/>
        <end position="680"/>
    </location>
</feature>
<keyword evidence="2" id="KW-0813">Transport</keyword>
<dbReference type="GO" id="GO:0015031">
    <property type="term" value="P:protein transport"/>
    <property type="evidence" value="ECO:0007669"/>
    <property type="project" value="UniProtKB-KW"/>
</dbReference>
<dbReference type="OrthoDB" id="6415805at2759"/>
<dbReference type="EMBL" id="GL433866">
    <property type="protein sequence ID" value="EFN51207.1"/>
    <property type="molecule type" value="Genomic_DNA"/>
</dbReference>
<evidence type="ECO:0000256" key="4">
    <source>
        <dbReference type="ARBA" id="ARBA00022692"/>
    </source>
</evidence>
<keyword evidence="13" id="KW-1185">Reference proteome</keyword>
<feature type="transmembrane region" description="Helical" evidence="10">
    <location>
        <begin position="328"/>
        <end position="351"/>
    </location>
</feature>
<dbReference type="SUPFAM" id="SSF82866">
    <property type="entry name" value="Multidrug efflux transporter AcrB transmembrane domain"/>
    <property type="match status" value="2"/>
</dbReference>
<dbReference type="KEGG" id="cvr:CHLNCDRAFT_141178"/>
<dbReference type="AlphaFoldDB" id="E1ZS93"/>
<dbReference type="Pfam" id="PF02355">
    <property type="entry name" value="SecD_SecF_C"/>
    <property type="match status" value="2"/>
</dbReference>
<keyword evidence="4 10" id="KW-0812">Transmembrane</keyword>
<evidence type="ECO:0000256" key="1">
    <source>
        <dbReference type="ARBA" id="ARBA00004651"/>
    </source>
</evidence>
<feature type="compositionally biased region" description="Polar residues" evidence="9">
    <location>
        <begin position="723"/>
        <end position="733"/>
    </location>
</feature>
<dbReference type="Gene3D" id="1.20.1640.10">
    <property type="entry name" value="Multidrug efflux transporter AcrB transmembrane domain"/>
    <property type="match status" value="2"/>
</dbReference>
<sequence>MEHMDSAHKDVEAVKPPLKATPPTPKGVWGSLVGAQQTCYHHASLVWDKLSYALNFEWLALGRMPSLILFVLLIIGLSLTVGLTGQSVKDGVTLGVEFGGGYQLMYSCYQKEGGPPVTDETMQEQGTLAFELCEENGQPNAQVTVLLPSKIQMVLPGVSDTSEIGPILEGLEELPLGMQVRSAISMSGTQGKDDLHKTVVAAGIALGIVWAGLVLRYRAAGLLGFFLSVVFLWLHLVLFNASSYALSDAAIVAVVLNIGLAADAHIIAFERVREDLHALPRGAGRPQGLAALHSALRISLITVLEANITTMLAMVVLYGVGTGGTVEFAFTVIISVCASILINVLLARALLRLAWNAQLVSCGGFFGDKGPVYDEERKEKYERINRWVLWPYWKPKRRVTLDFVRYWWTGALVTLAVIIGGSVMLGVEGLNWGVDYTAGTSVSMRIPPPYDYTCDSVIRYAEYRTNTTVSRCTMDDVGHVDLKFKDAVDPYNVQLIIFRITNVLGGPIVYNEYTIDNELAKDQSKKAVIAMCVSAAVTCAFLLLRFGPGFSSSGLLSMASTAIFTVMCFAMGQWEVNLPTVSALLTAFSYAINDCVVVAKEVEDGGTVDNAAALKSVVNRAMSLVTIRSLLTLETVMVCSLMIVIMGGASLHSFSLAVTFGLLNATYTTLLVCTPFWYLLRVLVMRWAGKQTASSSSLPPPQQAQNGSARHKEFYELGESKASFKTTSSSENSGGILAPHA</sequence>
<dbReference type="PANTHER" id="PTHR30081:SF8">
    <property type="entry name" value="PROTEIN TRANSLOCASE SUBUNIT SECF"/>
    <property type="match status" value="1"/>
</dbReference>
<dbReference type="Proteomes" id="UP000008141">
    <property type="component" value="Unassembled WGS sequence"/>
</dbReference>
<feature type="transmembrane region" description="Helical" evidence="10">
    <location>
        <begin position="496"/>
        <end position="515"/>
    </location>
</feature>
<evidence type="ECO:0000313" key="13">
    <source>
        <dbReference type="Proteomes" id="UP000008141"/>
    </source>
</evidence>
<evidence type="ECO:0000256" key="7">
    <source>
        <dbReference type="ARBA" id="ARBA00023010"/>
    </source>
</evidence>
<feature type="domain" description="Protein export membrane protein SecD/SecF C-terminal" evidence="11">
    <location>
        <begin position="510"/>
        <end position="680"/>
    </location>
</feature>
<keyword evidence="8 10" id="KW-0472">Membrane</keyword>
<dbReference type="InParanoid" id="E1ZS93"/>
<feature type="transmembrane region" description="Helical" evidence="10">
    <location>
        <begin position="553"/>
        <end position="572"/>
    </location>
</feature>
<evidence type="ECO:0000259" key="11">
    <source>
        <dbReference type="Pfam" id="PF02355"/>
    </source>
</evidence>
<feature type="compositionally biased region" description="Basic and acidic residues" evidence="9">
    <location>
        <begin position="1"/>
        <end position="13"/>
    </location>
</feature>
<feature type="transmembrane region" description="Helical" evidence="10">
    <location>
        <begin position="195"/>
        <end position="215"/>
    </location>
</feature>
<dbReference type="InterPro" id="IPR022813">
    <property type="entry name" value="SecD/SecF_arch_bac"/>
</dbReference>
<dbReference type="InterPro" id="IPR022645">
    <property type="entry name" value="SecD/SecF_bac"/>
</dbReference>
<feature type="transmembrane region" description="Helical" evidence="10">
    <location>
        <begin position="527"/>
        <end position="547"/>
    </location>
</feature>
<reference evidence="12 13" key="1">
    <citation type="journal article" date="2010" name="Plant Cell">
        <title>The Chlorella variabilis NC64A genome reveals adaptation to photosymbiosis, coevolution with viruses, and cryptic sex.</title>
        <authorList>
            <person name="Blanc G."/>
            <person name="Duncan G."/>
            <person name="Agarkova I."/>
            <person name="Borodovsky M."/>
            <person name="Gurnon J."/>
            <person name="Kuo A."/>
            <person name="Lindquist E."/>
            <person name="Lucas S."/>
            <person name="Pangilinan J."/>
            <person name="Polle J."/>
            <person name="Salamov A."/>
            <person name="Terry A."/>
            <person name="Yamada T."/>
            <person name="Dunigan D.D."/>
            <person name="Grigoriev I.V."/>
            <person name="Claverie J.M."/>
            <person name="Van Etten J.L."/>
        </authorList>
    </citation>
    <scope>NUCLEOTIDE SEQUENCE [LARGE SCALE GENOMIC DNA]</scope>
    <source>
        <strain evidence="12 13">NC64A</strain>
    </source>
</reference>
<keyword evidence="3" id="KW-1003">Cell membrane</keyword>
<feature type="transmembrane region" description="Helical" evidence="10">
    <location>
        <begin position="406"/>
        <end position="427"/>
    </location>
</feature>
<feature type="domain" description="Protein export membrane protein SecD/SecF C-terminal" evidence="11">
    <location>
        <begin position="179"/>
        <end position="352"/>
    </location>
</feature>
<dbReference type="InterPro" id="IPR048634">
    <property type="entry name" value="SecD_SecF_C"/>
</dbReference>
<feature type="region of interest" description="Disordered" evidence="9">
    <location>
        <begin position="722"/>
        <end position="741"/>
    </location>
</feature>
<feature type="transmembrane region" description="Helical" evidence="10">
    <location>
        <begin position="630"/>
        <end position="651"/>
    </location>
</feature>
<dbReference type="RefSeq" id="XP_005843309.1">
    <property type="nucleotide sequence ID" value="XM_005843247.1"/>
</dbReference>
<dbReference type="GeneID" id="17350655"/>
<dbReference type="GO" id="GO:0005886">
    <property type="term" value="C:plasma membrane"/>
    <property type="evidence" value="ECO:0007669"/>
    <property type="project" value="UniProtKB-SubCell"/>
</dbReference>
<proteinExistence type="predicted"/>
<keyword evidence="7" id="KW-0811">Translocation</keyword>
<evidence type="ECO:0000256" key="5">
    <source>
        <dbReference type="ARBA" id="ARBA00022927"/>
    </source>
</evidence>
<gene>
    <name evidence="12" type="ORF">CHLNCDRAFT_141178</name>
</gene>
<evidence type="ECO:0000256" key="3">
    <source>
        <dbReference type="ARBA" id="ARBA00022475"/>
    </source>
</evidence>